<dbReference type="AlphaFoldDB" id="A0A9P7GJC8"/>
<feature type="domain" description="Acyltransferase MbtK/IucB-like conserved" evidence="2">
    <location>
        <begin position="265"/>
        <end position="308"/>
    </location>
</feature>
<dbReference type="OrthoDB" id="4250781at2759"/>
<reference evidence="3" key="2">
    <citation type="submission" date="2021-10" db="EMBL/GenBank/DDBJ databases">
        <title>Phylogenomics reveals ancestral predisposition of the termite-cultivated fungus Termitomyces towards a domesticated lifestyle.</title>
        <authorList>
            <person name="Auxier B."/>
            <person name="Grum-Grzhimaylo A."/>
            <person name="Cardenas M.E."/>
            <person name="Lodge J.D."/>
            <person name="Laessoe T."/>
            <person name="Pedersen O."/>
            <person name="Smith M.E."/>
            <person name="Kuyper T.W."/>
            <person name="Franco-Molano E.A."/>
            <person name="Baroni T.J."/>
            <person name="Aanen D.K."/>
        </authorList>
    </citation>
    <scope>NUCLEOTIDE SEQUENCE</scope>
    <source>
        <strain evidence="3">AP01</strain>
        <tissue evidence="3">Mycelium</tissue>
    </source>
</reference>
<comment type="caution">
    <text evidence="3">The sequence shown here is derived from an EMBL/GenBank/DDBJ whole genome shotgun (WGS) entry which is preliminary data.</text>
</comment>
<dbReference type="PANTHER" id="PTHR31438">
    <property type="entry name" value="LYSINE N-ACYLTRANSFERASE C17G9.06C-RELATED"/>
    <property type="match status" value="1"/>
</dbReference>
<comment type="similarity">
    <text evidence="1">Belongs to the lysine N-acyltransferase MbtK family.</text>
</comment>
<dbReference type="GO" id="GO:0019290">
    <property type="term" value="P:siderophore biosynthetic process"/>
    <property type="evidence" value="ECO:0007669"/>
    <property type="project" value="InterPro"/>
</dbReference>
<evidence type="ECO:0000259" key="2">
    <source>
        <dbReference type="SMART" id="SM01006"/>
    </source>
</evidence>
<dbReference type="SUPFAM" id="SSF55729">
    <property type="entry name" value="Acyl-CoA N-acyltransferases (Nat)"/>
    <property type="match status" value="1"/>
</dbReference>
<evidence type="ECO:0000313" key="4">
    <source>
        <dbReference type="Proteomes" id="UP000775547"/>
    </source>
</evidence>
<dbReference type="GO" id="GO:0016410">
    <property type="term" value="F:N-acyltransferase activity"/>
    <property type="evidence" value="ECO:0007669"/>
    <property type="project" value="TreeGrafter"/>
</dbReference>
<evidence type="ECO:0000313" key="3">
    <source>
        <dbReference type="EMBL" id="KAG5648385.1"/>
    </source>
</evidence>
<dbReference type="PANTHER" id="PTHR31438:SF1">
    <property type="entry name" value="LYSINE N-ACYLTRANSFERASE C17G9.06C-RELATED"/>
    <property type="match status" value="1"/>
</dbReference>
<organism evidence="3 4">
    <name type="scientific">Asterophora parasitica</name>
    <dbReference type="NCBI Taxonomy" id="117018"/>
    <lineage>
        <taxon>Eukaryota</taxon>
        <taxon>Fungi</taxon>
        <taxon>Dikarya</taxon>
        <taxon>Basidiomycota</taxon>
        <taxon>Agaricomycotina</taxon>
        <taxon>Agaricomycetes</taxon>
        <taxon>Agaricomycetidae</taxon>
        <taxon>Agaricales</taxon>
        <taxon>Tricholomatineae</taxon>
        <taxon>Lyophyllaceae</taxon>
        <taxon>Asterophora</taxon>
    </lineage>
</organism>
<dbReference type="Proteomes" id="UP000775547">
    <property type="component" value="Unassembled WGS sequence"/>
</dbReference>
<dbReference type="InterPro" id="IPR016181">
    <property type="entry name" value="Acyl_CoA_acyltransferase"/>
</dbReference>
<reference evidence="3" key="1">
    <citation type="submission" date="2020-07" db="EMBL/GenBank/DDBJ databases">
        <authorList>
            <person name="Nieuwenhuis M."/>
            <person name="Van De Peppel L.J.J."/>
        </authorList>
    </citation>
    <scope>NUCLEOTIDE SEQUENCE</scope>
    <source>
        <strain evidence="3">AP01</strain>
        <tissue evidence="3">Mycelium</tissue>
    </source>
</reference>
<dbReference type="Gene3D" id="3.40.630.30">
    <property type="match status" value="1"/>
</dbReference>
<dbReference type="InterPro" id="IPR019432">
    <property type="entry name" value="Acyltransferase_MbtK/IucB-like"/>
</dbReference>
<dbReference type="SMART" id="SM01006">
    <property type="entry name" value="AlcB"/>
    <property type="match status" value="1"/>
</dbReference>
<sequence length="434" mass="48062">MESSSPSTAANRRLLSIHNHTSPIPRPVDGVVLVLPTGGKVTAKTLTNSAGTFDNTQLRLNETRILDYHFLSNVSLALELSAVGTRYEGATDHVPKANLLEIAVPGGILKDIAVADVWTAIYALFTLYRKHEHIPIRFSSVPNSEELSRYLLLTGLGRPYQWGSKAHAKSLESRKIIFLSRSAFWQGAGSTGYHDRGWILSPAPVFPNVPSFTRSDLVIASHPLRPPKPRQGEVMYRRYCAAVGQTLELVSFDLYGNSARDAGGLSRHMAAFHRWHNDERVNSAWGERGSLETHREYVEGVIADPGVVPLMMSWDGELMGYVEIVWVKENHVAQHYLSDTVVGDWERGIHVLVGEDKFLGGGRGKSNSSPEIQCSETDSKLSAEIWLRSLAHYLFLYDARIQRVIGEPKQSNVAMVKAGYSAGFHLQAVSCPCF</sequence>
<accession>A0A9P7GJC8</accession>
<keyword evidence="4" id="KW-1185">Reference proteome</keyword>
<proteinExistence type="inferred from homology"/>
<name>A0A9P7GJC8_9AGAR</name>
<dbReference type="Pfam" id="PF13523">
    <property type="entry name" value="Acetyltransf_8"/>
    <property type="match status" value="2"/>
</dbReference>
<protein>
    <recommendedName>
        <fullName evidence="2">Acyltransferase MbtK/IucB-like conserved domain-containing protein</fullName>
    </recommendedName>
</protein>
<evidence type="ECO:0000256" key="1">
    <source>
        <dbReference type="ARBA" id="ARBA00009893"/>
    </source>
</evidence>
<dbReference type="EMBL" id="JABCKV010000003">
    <property type="protein sequence ID" value="KAG5648385.1"/>
    <property type="molecule type" value="Genomic_DNA"/>
</dbReference>
<gene>
    <name evidence="3" type="ORF">DXG03_004959</name>
</gene>